<protein>
    <recommendedName>
        <fullName evidence="5">tRNA pseudouridine synthase B</fullName>
        <ecNumber evidence="5">5.4.99.25</ecNumber>
    </recommendedName>
    <alternativeName>
        <fullName evidence="5">tRNA pseudouridine(55) synthase</fullName>
        <shortName evidence="5">Psi55 synthase</shortName>
    </alternativeName>
    <alternativeName>
        <fullName evidence="5">tRNA pseudouridylate synthase</fullName>
    </alternativeName>
    <alternativeName>
        <fullName evidence="5">tRNA-uridine isomerase</fullName>
    </alternativeName>
</protein>
<dbReference type="EC" id="5.4.99.25" evidence="5"/>
<keyword evidence="3 5" id="KW-0819">tRNA processing</keyword>
<comment type="function">
    <text evidence="5">Responsible for synthesis of pseudouridine from uracil-55 in the psi GC loop of transfer RNAs.</text>
</comment>
<reference evidence="8" key="1">
    <citation type="submission" date="2023-07" db="EMBL/GenBank/DDBJ databases">
        <title>Between Cages and Wild: Unraveling the Impact of Captivity on Animal Microbiomes and Antimicrobial Resistance.</title>
        <authorList>
            <person name="Schmartz G.P."/>
            <person name="Rehner J."/>
            <person name="Schuff M.J."/>
            <person name="Becker S.L."/>
            <person name="Kravczyk M."/>
            <person name="Gurevich A."/>
            <person name="Francke R."/>
            <person name="Mueller R."/>
            <person name="Keller V."/>
            <person name="Keller A."/>
        </authorList>
    </citation>
    <scope>NUCLEOTIDE SEQUENCE</scope>
    <source>
        <strain evidence="8">S12M_St_49</strain>
    </source>
</reference>
<dbReference type="CDD" id="cd02573">
    <property type="entry name" value="PseudoU_synth_EcTruB"/>
    <property type="match status" value="1"/>
</dbReference>
<dbReference type="GO" id="GO:0003723">
    <property type="term" value="F:RNA binding"/>
    <property type="evidence" value="ECO:0007669"/>
    <property type="project" value="InterPro"/>
</dbReference>
<evidence type="ECO:0000256" key="4">
    <source>
        <dbReference type="ARBA" id="ARBA00023235"/>
    </source>
</evidence>
<gene>
    <name evidence="5 8" type="primary">truB</name>
    <name evidence="8" type="ORF">Q3982_03850</name>
</gene>
<dbReference type="InterPro" id="IPR020103">
    <property type="entry name" value="PsdUridine_synth_cat_dom_sf"/>
</dbReference>
<dbReference type="GO" id="GO:0160148">
    <property type="term" value="F:tRNA pseudouridine(55) synthase activity"/>
    <property type="evidence" value="ECO:0007669"/>
    <property type="project" value="UniProtKB-EC"/>
</dbReference>
<evidence type="ECO:0000256" key="3">
    <source>
        <dbReference type="ARBA" id="ARBA00022694"/>
    </source>
</evidence>
<comment type="catalytic activity">
    <reaction evidence="1 5">
        <text>uridine(55) in tRNA = pseudouridine(55) in tRNA</text>
        <dbReference type="Rhea" id="RHEA:42532"/>
        <dbReference type="Rhea" id="RHEA-COMP:10101"/>
        <dbReference type="Rhea" id="RHEA-COMP:10102"/>
        <dbReference type="ChEBI" id="CHEBI:65314"/>
        <dbReference type="ChEBI" id="CHEBI:65315"/>
        <dbReference type="EC" id="5.4.99.25"/>
    </reaction>
</comment>
<name>A0AA43RH87_9ACTN</name>
<feature type="domain" description="tRNA pseudouridylate synthase B C-terminal" evidence="7">
    <location>
        <begin position="240"/>
        <end position="306"/>
    </location>
</feature>
<evidence type="ECO:0000256" key="5">
    <source>
        <dbReference type="HAMAP-Rule" id="MF_01080"/>
    </source>
</evidence>
<dbReference type="NCBIfam" id="TIGR00431">
    <property type="entry name" value="TruB"/>
    <property type="match status" value="1"/>
</dbReference>
<accession>A0AA43RH87</accession>
<keyword evidence="9" id="KW-1185">Reference proteome</keyword>
<dbReference type="HAMAP" id="MF_01080">
    <property type="entry name" value="TruB_bact"/>
    <property type="match status" value="1"/>
</dbReference>
<comment type="similarity">
    <text evidence="2 5">Belongs to the pseudouridine synthase TruB family. Type 1 subfamily.</text>
</comment>
<evidence type="ECO:0000256" key="1">
    <source>
        <dbReference type="ARBA" id="ARBA00000385"/>
    </source>
</evidence>
<dbReference type="InterPro" id="IPR002501">
    <property type="entry name" value="PsdUridine_synth_N"/>
</dbReference>
<dbReference type="AlphaFoldDB" id="A0AA43RH87"/>
<dbReference type="Gene3D" id="3.30.2350.10">
    <property type="entry name" value="Pseudouridine synthase"/>
    <property type="match status" value="1"/>
</dbReference>
<evidence type="ECO:0000259" key="7">
    <source>
        <dbReference type="Pfam" id="PF16198"/>
    </source>
</evidence>
<comment type="caution">
    <text evidence="8">The sequence shown here is derived from an EMBL/GenBank/DDBJ whole genome shotgun (WGS) entry which is preliminary data.</text>
</comment>
<evidence type="ECO:0000259" key="6">
    <source>
        <dbReference type="Pfam" id="PF01509"/>
    </source>
</evidence>
<dbReference type="PANTHER" id="PTHR13767">
    <property type="entry name" value="TRNA-PSEUDOURIDINE SYNTHASE"/>
    <property type="match status" value="1"/>
</dbReference>
<dbReference type="InterPro" id="IPR032819">
    <property type="entry name" value="TruB_C"/>
</dbReference>
<evidence type="ECO:0000313" key="9">
    <source>
        <dbReference type="Proteomes" id="UP001168575"/>
    </source>
</evidence>
<dbReference type="GO" id="GO:0031119">
    <property type="term" value="P:tRNA pseudouridine synthesis"/>
    <property type="evidence" value="ECO:0007669"/>
    <property type="project" value="UniProtKB-UniRule"/>
</dbReference>
<dbReference type="InterPro" id="IPR014780">
    <property type="entry name" value="tRNA_psdUridine_synth_TruB"/>
</dbReference>
<evidence type="ECO:0000313" key="8">
    <source>
        <dbReference type="EMBL" id="MDO4841794.1"/>
    </source>
</evidence>
<evidence type="ECO:0000256" key="2">
    <source>
        <dbReference type="ARBA" id="ARBA00005642"/>
    </source>
</evidence>
<dbReference type="Proteomes" id="UP001168575">
    <property type="component" value="Unassembled WGS sequence"/>
</dbReference>
<dbReference type="SUPFAM" id="SSF55120">
    <property type="entry name" value="Pseudouridine synthase"/>
    <property type="match status" value="1"/>
</dbReference>
<proteinExistence type="inferred from homology"/>
<organism evidence="8 9">
    <name type="scientific">Phoenicibacter congonensis</name>
    <dbReference type="NCBI Taxonomy" id="1944646"/>
    <lineage>
        <taxon>Bacteria</taxon>
        <taxon>Bacillati</taxon>
        <taxon>Actinomycetota</taxon>
        <taxon>Coriobacteriia</taxon>
        <taxon>Eggerthellales</taxon>
        <taxon>Eggerthellaceae</taxon>
        <taxon>Phoenicibacter</taxon>
    </lineage>
</organism>
<dbReference type="PANTHER" id="PTHR13767:SF2">
    <property type="entry name" value="PSEUDOURIDYLATE SYNTHASE TRUB1"/>
    <property type="match status" value="1"/>
</dbReference>
<keyword evidence="4 5" id="KW-0413">Isomerase</keyword>
<dbReference type="GO" id="GO:1990481">
    <property type="term" value="P:mRNA pseudouridine synthesis"/>
    <property type="evidence" value="ECO:0007669"/>
    <property type="project" value="TreeGrafter"/>
</dbReference>
<sequence length="404" mass="43777">MAKNKRGASGISCLIGVNKPKNYTSHDVVNRCRRAFGERRVGHGGTLDPFATGVLPVMVGPATRLAQYFETCKKEYVAEICFGMATSTDDLTGEVVESCDVPEKLGDENYAREVLASFIGEQKQLPPQYSAIKVNGVRAYSLARKGKDVELAARDIVVYEAELLAIKPCEIQGNQIAGVSEFALEGASNPTESDSFMPGDKSSIETIPSANSGEDSAALNACQNLAWEVRFVVGSGTYIRSLARDIGEGVQCCAHLSSLKRTFVGGITLDSSTNMEELEAEIERKQSYADEQGQEPSCAPNALLLPACAKVLDPCKVLPYKTYLATEDDMRLIANGGAIPCDETRVFECIDGDLAPTNERLTHGELLFIVQPEKVLGIYSWSEEAQLLKAYTIFSTGVTRCLVQ</sequence>
<feature type="active site" description="Nucleophile" evidence="5">
    <location>
        <position position="48"/>
    </location>
</feature>
<dbReference type="Pfam" id="PF16198">
    <property type="entry name" value="TruB_C_2"/>
    <property type="match status" value="1"/>
</dbReference>
<dbReference type="EMBL" id="JAUMVS010000049">
    <property type="protein sequence ID" value="MDO4841794.1"/>
    <property type="molecule type" value="Genomic_DNA"/>
</dbReference>
<dbReference type="Pfam" id="PF01509">
    <property type="entry name" value="TruB_N"/>
    <property type="match status" value="1"/>
</dbReference>
<feature type="domain" description="Pseudouridine synthase II N-terminal" evidence="6">
    <location>
        <begin position="33"/>
        <end position="169"/>
    </location>
</feature>